<proteinExistence type="predicted"/>
<evidence type="ECO:0000313" key="2">
    <source>
        <dbReference type="Proteomes" id="UP001176940"/>
    </source>
</evidence>
<dbReference type="PANTHER" id="PTHR21301">
    <property type="entry name" value="REVERSE TRANSCRIPTASE"/>
    <property type="match status" value="1"/>
</dbReference>
<accession>A0ABN9L648</accession>
<organism evidence="1 2">
    <name type="scientific">Ranitomeya imitator</name>
    <name type="common">mimic poison frog</name>
    <dbReference type="NCBI Taxonomy" id="111125"/>
    <lineage>
        <taxon>Eukaryota</taxon>
        <taxon>Metazoa</taxon>
        <taxon>Chordata</taxon>
        <taxon>Craniata</taxon>
        <taxon>Vertebrata</taxon>
        <taxon>Euteleostomi</taxon>
        <taxon>Amphibia</taxon>
        <taxon>Batrachia</taxon>
        <taxon>Anura</taxon>
        <taxon>Neobatrachia</taxon>
        <taxon>Hyloidea</taxon>
        <taxon>Dendrobatidae</taxon>
        <taxon>Dendrobatinae</taxon>
        <taxon>Ranitomeya</taxon>
    </lineage>
</organism>
<gene>
    <name evidence="1" type="ORF">RIMI_LOCUS5808999</name>
</gene>
<evidence type="ECO:0000313" key="1">
    <source>
        <dbReference type="EMBL" id="CAJ0934168.1"/>
    </source>
</evidence>
<dbReference type="PANTHER" id="PTHR21301:SF12">
    <property type="match status" value="1"/>
</dbReference>
<evidence type="ECO:0008006" key="3">
    <source>
        <dbReference type="Google" id="ProtNLM"/>
    </source>
</evidence>
<dbReference type="Proteomes" id="UP001176940">
    <property type="component" value="Unassembled WGS sequence"/>
</dbReference>
<keyword evidence="2" id="KW-1185">Reference proteome</keyword>
<sequence>MEKVQYFMEIHRQLNDTSVYDKLSRDPTSEIRSKIEAVITKYSTLGIIDTKTCEFLRKNNPITPVFCTLPKIHKDLSNPPGRPIVASTDSILSPLSIYLEKILTPITQTSHSFILDTGEFLQCIRELHRVPTNTLLVTLDVKDLYTSIPHLNGINVVHHSLTTAGLTTNQIDLCVELLTIVLYNNFFLFLDTFYLQKRGTAMGSNVAPPANIFRSALQFCTHYHHCPRWGSQSKFPISMSLECGRKPECPEETHANTERTYKLFADVVLGGIRTQDSSAARLQC</sequence>
<comment type="caution">
    <text evidence="1">The sequence shown here is derived from an EMBL/GenBank/DDBJ whole genome shotgun (WGS) entry which is preliminary data.</text>
</comment>
<protein>
    <recommendedName>
        <fullName evidence="3">Reverse transcriptase domain-containing protein</fullName>
    </recommendedName>
</protein>
<name>A0ABN9L648_9NEOB</name>
<dbReference type="EMBL" id="CAUEEQ010010116">
    <property type="protein sequence ID" value="CAJ0934168.1"/>
    <property type="molecule type" value="Genomic_DNA"/>
</dbReference>
<reference evidence="1" key="1">
    <citation type="submission" date="2023-07" db="EMBL/GenBank/DDBJ databases">
        <authorList>
            <person name="Stuckert A."/>
        </authorList>
    </citation>
    <scope>NUCLEOTIDE SEQUENCE</scope>
</reference>